<organism evidence="3 4">
    <name type="scientific">Sphaerisporangium krabiense</name>
    <dbReference type="NCBI Taxonomy" id="763782"/>
    <lineage>
        <taxon>Bacteria</taxon>
        <taxon>Bacillati</taxon>
        <taxon>Actinomycetota</taxon>
        <taxon>Actinomycetes</taxon>
        <taxon>Streptosporangiales</taxon>
        <taxon>Streptosporangiaceae</taxon>
        <taxon>Sphaerisporangium</taxon>
    </lineage>
</organism>
<dbReference type="Gene3D" id="3.40.50.720">
    <property type="entry name" value="NAD(P)-binding Rossmann-like Domain"/>
    <property type="match status" value="1"/>
</dbReference>
<dbReference type="GO" id="GO:0016491">
    <property type="term" value="F:oxidoreductase activity"/>
    <property type="evidence" value="ECO:0007669"/>
    <property type="project" value="UniProtKB-KW"/>
</dbReference>
<evidence type="ECO:0000256" key="1">
    <source>
        <dbReference type="ARBA" id="ARBA00006484"/>
    </source>
</evidence>
<dbReference type="InterPro" id="IPR036291">
    <property type="entry name" value="NAD(P)-bd_dom_sf"/>
</dbReference>
<accession>A0A7W9DT43</accession>
<sequence length="264" mass="27951">MQIDLKGRTALVTGSSAGIGTAIATALARAGARVIVNGRDETRARETAAHITELTGNHHVHAIAADVATAQGADVITAAESEVDILVNNAGVFAPTPVFEVSDGEWRRYFEVNVLSGIRLARHYVPRMTAKGWGRVVFISSDSAVLPPTEMVHYGMTKTAQLAVSRGMAQAVAGTGVTVNSVLAGPTLTPGVEQFITSMIGEDVPFDEAERRFITEERPTSLIRRLIRPEEIANLVLYLSSDHSSATTGGALRVDGGVIPTLIP</sequence>
<comment type="similarity">
    <text evidence="1">Belongs to the short-chain dehydrogenases/reductases (SDR) family.</text>
</comment>
<dbReference type="PANTHER" id="PTHR42879:SF2">
    <property type="entry name" value="3-OXOACYL-[ACYL-CARRIER-PROTEIN] REDUCTASE FABG"/>
    <property type="match status" value="1"/>
</dbReference>
<dbReference type="PRINTS" id="PR00081">
    <property type="entry name" value="GDHRDH"/>
</dbReference>
<dbReference type="PANTHER" id="PTHR42879">
    <property type="entry name" value="3-OXOACYL-(ACYL-CARRIER-PROTEIN) REDUCTASE"/>
    <property type="match status" value="1"/>
</dbReference>
<dbReference type="RefSeq" id="WP_184613849.1">
    <property type="nucleotide sequence ID" value="NZ_BOOS01000002.1"/>
</dbReference>
<protein>
    <submittedName>
        <fullName evidence="3">NAD(P)-dependent dehydrogenase (Short-subunit alcohol dehydrogenase family)</fullName>
    </submittedName>
</protein>
<dbReference type="Proteomes" id="UP000588112">
    <property type="component" value="Unassembled WGS sequence"/>
</dbReference>
<dbReference type="FunFam" id="3.40.50.720:FF:000084">
    <property type="entry name" value="Short-chain dehydrogenase reductase"/>
    <property type="match status" value="1"/>
</dbReference>
<dbReference type="AlphaFoldDB" id="A0A7W9DT43"/>
<dbReference type="PRINTS" id="PR00080">
    <property type="entry name" value="SDRFAMILY"/>
</dbReference>
<proteinExistence type="inferred from homology"/>
<dbReference type="InterPro" id="IPR050259">
    <property type="entry name" value="SDR"/>
</dbReference>
<keyword evidence="2" id="KW-0560">Oxidoreductase</keyword>
<gene>
    <name evidence="3" type="ORF">BJ981_004719</name>
</gene>
<dbReference type="Pfam" id="PF13561">
    <property type="entry name" value="adh_short_C2"/>
    <property type="match status" value="1"/>
</dbReference>
<evidence type="ECO:0000313" key="4">
    <source>
        <dbReference type="Proteomes" id="UP000588112"/>
    </source>
</evidence>
<keyword evidence="4" id="KW-1185">Reference proteome</keyword>
<dbReference type="InterPro" id="IPR002347">
    <property type="entry name" value="SDR_fam"/>
</dbReference>
<reference evidence="3 4" key="1">
    <citation type="submission" date="2020-08" db="EMBL/GenBank/DDBJ databases">
        <title>Sequencing the genomes of 1000 actinobacteria strains.</title>
        <authorList>
            <person name="Klenk H.-P."/>
        </authorList>
    </citation>
    <scope>NUCLEOTIDE SEQUENCE [LARGE SCALE GENOMIC DNA]</scope>
    <source>
        <strain evidence="3 4">DSM 45790</strain>
    </source>
</reference>
<name>A0A7W9DT43_9ACTN</name>
<dbReference type="CDD" id="cd05233">
    <property type="entry name" value="SDR_c"/>
    <property type="match status" value="1"/>
</dbReference>
<evidence type="ECO:0000313" key="3">
    <source>
        <dbReference type="EMBL" id="MBB5629020.1"/>
    </source>
</evidence>
<dbReference type="SUPFAM" id="SSF51735">
    <property type="entry name" value="NAD(P)-binding Rossmann-fold domains"/>
    <property type="match status" value="1"/>
</dbReference>
<comment type="caution">
    <text evidence="3">The sequence shown here is derived from an EMBL/GenBank/DDBJ whole genome shotgun (WGS) entry which is preliminary data.</text>
</comment>
<evidence type="ECO:0000256" key="2">
    <source>
        <dbReference type="ARBA" id="ARBA00023002"/>
    </source>
</evidence>
<dbReference type="EMBL" id="JACHBR010000001">
    <property type="protein sequence ID" value="MBB5629020.1"/>
    <property type="molecule type" value="Genomic_DNA"/>
</dbReference>